<dbReference type="Proteomes" id="UP001296104">
    <property type="component" value="Unassembled WGS sequence"/>
</dbReference>
<dbReference type="GO" id="GO:0046872">
    <property type="term" value="F:metal ion binding"/>
    <property type="evidence" value="ECO:0007669"/>
    <property type="project" value="UniProtKB-KW"/>
</dbReference>
<feature type="domain" description="Metallo-beta-lactamase" evidence="7">
    <location>
        <begin position="33"/>
        <end position="218"/>
    </location>
</feature>
<evidence type="ECO:0000256" key="2">
    <source>
        <dbReference type="ARBA" id="ARBA00006759"/>
    </source>
</evidence>
<dbReference type="FunFam" id="3.60.15.10:FF:000041">
    <property type="entry name" value="Metallo-beta-lactamase domain protein"/>
    <property type="match status" value="1"/>
</dbReference>
<organism evidence="8 9">
    <name type="scientific">Lecanosticta acicola</name>
    <dbReference type="NCBI Taxonomy" id="111012"/>
    <lineage>
        <taxon>Eukaryota</taxon>
        <taxon>Fungi</taxon>
        <taxon>Dikarya</taxon>
        <taxon>Ascomycota</taxon>
        <taxon>Pezizomycotina</taxon>
        <taxon>Dothideomycetes</taxon>
        <taxon>Dothideomycetidae</taxon>
        <taxon>Mycosphaerellales</taxon>
        <taxon>Mycosphaerellaceae</taxon>
        <taxon>Lecanosticta</taxon>
    </lineage>
</organism>
<dbReference type="SUPFAM" id="SSF56281">
    <property type="entry name" value="Metallo-hydrolase/oxidoreductase"/>
    <property type="match status" value="1"/>
</dbReference>
<dbReference type="EMBL" id="CAVMBE010000121">
    <property type="protein sequence ID" value="CAK4034516.1"/>
    <property type="molecule type" value="Genomic_DNA"/>
</dbReference>
<evidence type="ECO:0000313" key="9">
    <source>
        <dbReference type="Proteomes" id="UP001296104"/>
    </source>
</evidence>
<name>A0AAI8Z8R1_9PEZI</name>
<dbReference type="GO" id="GO:0016787">
    <property type="term" value="F:hydrolase activity"/>
    <property type="evidence" value="ECO:0007669"/>
    <property type="project" value="UniProtKB-KW"/>
</dbReference>
<dbReference type="Pfam" id="PF00753">
    <property type="entry name" value="Lactamase_B"/>
    <property type="match status" value="1"/>
</dbReference>
<proteinExistence type="inferred from homology"/>
<dbReference type="GO" id="GO:0044550">
    <property type="term" value="P:secondary metabolite biosynthetic process"/>
    <property type="evidence" value="ECO:0007669"/>
    <property type="project" value="TreeGrafter"/>
</dbReference>
<keyword evidence="9" id="KW-1185">Reference proteome</keyword>
<dbReference type="InterPro" id="IPR036388">
    <property type="entry name" value="WH-like_DNA-bd_sf"/>
</dbReference>
<comment type="cofactor">
    <cofactor evidence="1">
        <name>Zn(2+)</name>
        <dbReference type="ChEBI" id="CHEBI:29105"/>
    </cofactor>
</comment>
<dbReference type="InterPro" id="IPR041516">
    <property type="entry name" value="LACTB2_WH"/>
</dbReference>
<evidence type="ECO:0000313" key="8">
    <source>
        <dbReference type="EMBL" id="CAK4034516.1"/>
    </source>
</evidence>
<dbReference type="InterPro" id="IPR036866">
    <property type="entry name" value="RibonucZ/Hydroxyglut_hydro"/>
</dbReference>
<comment type="caution">
    <text evidence="8">The sequence shown here is derived from an EMBL/GenBank/DDBJ whole genome shotgun (WGS) entry which is preliminary data.</text>
</comment>
<dbReference type="Gene3D" id="3.60.15.10">
    <property type="entry name" value="Ribonuclease Z/Hydroxyacylglutathione hydrolase-like"/>
    <property type="match status" value="1"/>
</dbReference>
<protein>
    <recommendedName>
        <fullName evidence="7">Metallo-beta-lactamase domain-containing protein</fullName>
    </recommendedName>
</protein>
<dbReference type="Pfam" id="PF17778">
    <property type="entry name" value="WHD_BLACT"/>
    <property type="match status" value="1"/>
</dbReference>
<dbReference type="Gene3D" id="1.10.10.10">
    <property type="entry name" value="Winged helix-like DNA-binding domain superfamily/Winged helix DNA-binding domain"/>
    <property type="match status" value="1"/>
</dbReference>
<comment type="catalytic activity">
    <reaction evidence="6">
        <text>(3R)-atrochrysone 2-carbonyl-[ACP] + H2O = (3R)-atrochrysone 2-carboxylate + holo-[ACP] + H(+)</text>
        <dbReference type="Rhea" id="RHEA:64236"/>
        <dbReference type="Rhea" id="RHEA-COMP:9685"/>
        <dbReference type="Rhea" id="RHEA-COMP:20479"/>
        <dbReference type="ChEBI" id="CHEBI:15377"/>
        <dbReference type="ChEBI" id="CHEBI:15378"/>
        <dbReference type="ChEBI" id="CHEBI:64479"/>
        <dbReference type="ChEBI" id="CHEBI:234107"/>
        <dbReference type="ChEBI" id="CHEBI:234110"/>
    </reaction>
    <physiologicalReaction direction="left-to-right" evidence="6">
        <dbReference type="Rhea" id="RHEA:64237"/>
    </physiologicalReaction>
</comment>
<dbReference type="CDD" id="cd07722">
    <property type="entry name" value="LACTB2-like_MBL-fold"/>
    <property type="match status" value="1"/>
</dbReference>
<accession>A0AAI8Z8R1</accession>
<dbReference type="InterPro" id="IPR050662">
    <property type="entry name" value="Sec-metab_biosynth-thioest"/>
</dbReference>
<dbReference type="SMART" id="SM00849">
    <property type="entry name" value="Lactamase_B"/>
    <property type="match status" value="1"/>
</dbReference>
<dbReference type="InterPro" id="IPR047921">
    <property type="entry name" value="LACTB2-like_MBL-fold"/>
</dbReference>
<gene>
    <name evidence="8" type="ORF">LECACI_7A009674</name>
</gene>
<evidence type="ECO:0000256" key="5">
    <source>
        <dbReference type="ARBA" id="ARBA00022833"/>
    </source>
</evidence>
<dbReference type="PANTHER" id="PTHR23131:SF0">
    <property type="entry name" value="ENDORIBONUCLEASE LACTB2"/>
    <property type="match status" value="1"/>
</dbReference>
<dbReference type="AlphaFoldDB" id="A0AAI8Z8R1"/>
<evidence type="ECO:0000259" key="7">
    <source>
        <dbReference type="SMART" id="SM00849"/>
    </source>
</evidence>
<keyword evidence="5" id="KW-0862">Zinc</keyword>
<keyword evidence="4" id="KW-0378">Hydrolase</keyword>
<evidence type="ECO:0000256" key="4">
    <source>
        <dbReference type="ARBA" id="ARBA00022801"/>
    </source>
</evidence>
<reference evidence="8" key="1">
    <citation type="submission" date="2023-11" db="EMBL/GenBank/DDBJ databases">
        <authorList>
            <person name="Alioto T."/>
            <person name="Alioto T."/>
            <person name="Gomez Garrido J."/>
        </authorList>
    </citation>
    <scope>NUCLEOTIDE SEQUENCE</scope>
</reference>
<dbReference type="PANTHER" id="PTHR23131">
    <property type="entry name" value="ENDORIBONUCLEASE LACTB2"/>
    <property type="match status" value="1"/>
</dbReference>
<sequence length="322" mass="34899">MVDPLPRLPPTTRLSPRVIRILGGNPSKFALQGTNTYLIGSGRERLLLDTGEGKRIWKEELKKVLEGEGCTLLPSKGKGKGKGKEGGGGGVLLTHWHADHVGGVQDVKEILLEGKNESESGEEEEEVKIYKNNPSPGQLEIQNGQTFSVQGATLRALHTPGHTTDHMAFFLEEEAAMFTGDNVLGHGTAVFEDLATYLRSLETMAATEGFEGRAYPGHGEVVENGRGRVREYLAHRKQREEEILGVLGGREAEAEGEQGGGKCRWSSMEIVKVVYQAYPENLHAPAEGGVRQVLKKLEGDGKVREDGESGKWSLVGGKAALL</sequence>
<evidence type="ECO:0000256" key="1">
    <source>
        <dbReference type="ARBA" id="ARBA00001947"/>
    </source>
</evidence>
<dbReference type="InterPro" id="IPR001279">
    <property type="entry name" value="Metallo-B-lactamas"/>
</dbReference>
<comment type="similarity">
    <text evidence="2">Belongs to the metallo-beta-lactamase superfamily. Glyoxalase II family.</text>
</comment>
<keyword evidence="3" id="KW-0479">Metal-binding</keyword>
<evidence type="ECO:0000256" key="6">
    <source>
        <dbReference type="ARBA" id="ARBA00050605"/>
    </source>
</evidence>
<evidence type="ECO:0000256" key="3">
    <source>
        <dbReference type="ARBA" id="ARBA00022723"/>
    </source>
</evidence>